<evidence type="ECO:0000256" key="3">
    <source>
        <dbReference type="ARBA" id="ARBA00022692"/>
    </source>
</evidence>
<evidence type="ECO:0000259" key="7">
    <source>
        <dbReference type="Pfam" id="PF00892"/>
    </source>
</evidence>
<accession>A0A6J1FK23</accession>
<feature type="transmembrane region" description="Helical" evidence="6">
    <location>
        <begin position="12"/>
        <end position="31"/>
    </location>
</feature>
<keyword evidence="8" id="KW-1185">Reference proteome</keyword>
<dbReference type="RefSeq" id="XP_022941041.1">
    <property type="nucleotide sequence ID" value="XM_023085273.1"/>
</dbReference>
<dbReference type="InterPro" id="IPR037185">
    <property type="entry name" value="EmrE-like"/>
</dbReference>
<dbReference type="KEGG" id="cmos:111446447"/>
<dbReference type="Pfam" id="PF00892">
    <property type="entry name" value="EamA"/>
    <property type="match status" value="2"/>
</dbReference>
<gene>
    <name evidence="9" type="primary">LOC111446447</name>
</gene>
<keyword evidence="5 6" id="KW-0472">Membrane</keyword>
<feature type="domain" description="EamA" evidence="7">
    <location>
        <begin position="15"/>
        <end position="148"/>
    </location>
</feature>
<evidence type="ECO:0000256" key="4">
    <source>
        <dbReference type="ARBA" id="ARBA00022989"/>
    </source>
</evidence>
<feature type="transmembrane region" description="Helical" evidence="6">
    <location>
        <begin position="76"/>
        <end position="98"/>
    </location>
</feature>
<feature type="transmembrane region" description="Helical" evidence="6">
    <location>
        <begin position="185"/>
        <end position="205"/>
    </location>
</feature>
<keyword evidence="3 6" id="KW-0812">Transmembrane</keyword>
<feature type="transmembrane region" description="Helical" evidence="6">
    <location>
        <begin position="308"/>
        <end position="326"/>
    </location>
</feature>
<reference evidence="9" key="1">
    <citation type="submission" date="2025-08" db="UniProtKB">
        <authorList>
            <consortium name="RefSeq"/>
        </authorList>
    </citation>
    <scope>IDENTIFICATION</scope>
    <source>
        <tissue evidence="9">Young leaves</tissue>
    </source>
</reference>
<feature type="transmembrane region" description="Helical" evidence="6">
    <location>
        <begin position="43"/>
        <end position="64"/>
    </location>
</feature>
<feature type="transmembrane region" description="Helical" evidence="6">
    <location>
        <begin position="104"/>
        <end position="125"/>
    </location>
</feature>
<feature type="transmembrane region" description="Helical" evidence="6">
    <location>
        <begin position="253"/>
        <end position="270"/>
    </location>
</feature>
<evidence type="ECO:0000313" key="9">
    <source>
        <dbReference type="RefSeq" id="XP_022941041.1"/>
    </source>
</evidence>
<comment type="subcellular location">
    <subcellularLocation>
        <location evidence="1 6">Membrane</location>
        <topology evidence="1 6">Multi-pass membrane protein</topology>
    </subcellularLocation>
</comment>
<dbReference type="AlphaFoldDB" id="A0A6J1FK23"/>
<dbReference type="InterPro" id="IPR030184">
    <property type="entry name" value="WAT1-related"/>
</dbReference>
<dbReference type="InterPro" id="IPR000620">
    <property type="entry name" value="EamA_dom"/>
</dbReference>
<evidence type="ECO:0000256" key="6">
    <source>
        <dbReference type="RuleBase" id="RU363077"/>
    </source>
</evidence>
<feature type="transmembrane region" description="Helical" evidence="6">
    <location>
        <begin position="282"/>
        <end position="302"/>
    </location>
</feature>
<protein>
    <recommendedName>
        <fullName evidence="6">WAT1-related protein</fullName>
    </recommendedName>
</protein>
<evidence type="ECO:0000256" key="5">
    <source>
        <dbReference type="ARBA" id="ARBA00023136"/>
    </source>
</evidence>
<evidence type="ECO:0000256" key="1">
    <source>
        <dbReference type="ARBA" id="ARBA00004141"/>
    </source>
</evidence>
<feature type="domain" description="EamA" evidence="7">
    <location>
        <begin position="187"/>
        <end position="325"/>
    </location>
</feature>
<evidence type="ECO:0000256" key="2">
    <source>
        <dbReference type="ARBA" id="ARBA00007635"/>
    </source>
</evidence>
<dbReference type="SUPFAM" id="SSF103481">
    <property type="entry name" value="Multidrug resistance efflux transporter EmrE"/>
    <property type="match status" value="2"/>
</dbReference>
<evidence type="ECO:0000313" key="8">
    <source>
        <dbReference type="Proteomes" id="UP000504609"/>
    </source>
</evidence>
<dbReference type="GO" id="GO:0022857">
    <property type="term" value="F:transmembrane transporter activity"/>
    <property type="evidence" value="ECO:0007669"/>
    <property type="project" value="InterPro"/>
</dbReference>
<feature type="transmembrane region" description="Helical" evidence="6">
    <location>
        <begin position="217"/>
        <end position="238"/>
    </location>
</feature>
<dbReference type="Proteomes" id="UP000504609">
    <property type="component" value="Unplaced"/>
</dbReference>
<name>A0A6J1FK23_CUCMO</name>
<dbReference type="GO" id="GO:0016020">
    <property type="term" value="C:membrane"/>
    <property type="evidence" value="ECO:0007669"/>
    <property type="project" value="UniProtKB-SubCell"/>
</dbReference>
<sequence length="371" mass="40717">MVPQICAMLHKIKHYLAMISLQFGYAGMYVITMLCLKKGMNHYVLAVYRHLVATIVISPFAFVLERKIRPKMTFPILARILLLGFLEPVLDQNLYYVGLKLTSATFTSATVNILPAVTFIMALVFRLETVNFKKIRSIAKVAGTMVTIGGAMVMTLYKGPVVEIFHAHGHHAAQQTSSESADQHWVLGTLMLLGSIVGWSGFFILQSFTLKKYPAELSLTALICISGTVEGSIVTLIMERDFSVWVIGWDSRLLAAVYTGVICSGLAYYIQGVVIRQRGPVFVTSFTPLCMIITAFLGFVILAEQIHLGSIIGAFFIVMGLYLVVWGKAKDHLNKLTSQKGGAATELPLTAEPETAEAATNERFSSKAPPA</sequence>
<organism evidence="8 9">
    <name type="scientific">Cucurbita moschata</name>
    <name type="common">Winter crookneck squash</name>
    <name type="synonym">Cucurbita pepo var. moschata</name>
    <dbReference type="NCBI Taxonomy" id="3662"/>
    <lineage>
        <taxon>Eukaryota</taxon>
        <taxon>Viridiplantae</taxon>
        <taxon>Streptophyta</taxon>
        <taxon>Embryophyta</taxon>
        <taxon>Tracheophyta</taxon>
        <taxon>Spermatophyta</taxon>
        <taxon>Magnoliopsida</taxon>
        <taxon>eudicotyledons</taxon>
        <taxon>Gunneridae</taxon>
        <taxon>Pentapetalae</taxon>
        <taxon>rosids</taxon>
        <taxon>fabids</taxon>
        <taxon>Cucurbitales</taxon>
        <taxon>Cucurbitaceae</taxon>
        <taxon>Cucurbiteae</taxon>
        <taxon>Cucurbita</taxon>
    </lineage>
</organism>
<keyword evidence="4 6" id="KW-1133">Transmembrane helix</keyword>
<feature type="transmembrane region" description="Helical" evidence="6">
    <location>
        <begin position="137"/>
        <end position="157"/>
    </location>
</feature>
<dbReference type="GeneID" id="111446447"/>
<proteinExistence type="inferred from homology"/>
<comment type="similarity">
    <text evidence="2 6">Belongs to the drug/metabolite transporter (DMT) superfamily. Plant drug/metabolite exporter (P-DME) (TC 2.A.7.4) family.</text>
</comment>
<dbReference type="PANTHER" id="PTHR31218">
    <property type="entry name" value="WAT1-RELATED PROTEIN"/>
    <property type="match status" value="1"/>
</dbReference>